<gene>
    <name evidence="2" type="ORF">OXX778_LOCUS17604</name>
</gene>
<dbReference type="Proteomes" id="UP000663879">
    <property type="component" value="Unassembled WGS sequence"/>
</dbReference>
<proteinExistence type="predicted"/>
<dbReference type="Gene3D" id="3.60.10.10">
    <property type="entry name" value="Endonuclease/exonuclease/phosphatase"/>
    <property type="match status" value="1"/>
</dbReference>
<dbReference type="GO" id="GO:0003824">
    <property type="term" value="F:catalytic activity"/>
    <property type="evidence" value="ECO:0007669"/>
    <property type="project" value="InterPro"/>
</dbReference>
<comment type="caution">
    <text evidence="2">The sequence shown here is derived from an EMBL/GenBank/DDBJ whole genome shotgun (WGS) entry which is preliminary data.</text>
</comment>
<dbReference type="EMBL" id="CAJNOC010004550">
    <property type="protein sequence ID" value="CAF1025656.1"/>
    <property type="molecule type" value="Genomic_DNA"/>
</dbReference>
<accession>A0A814IL57</accession>
<protein>
    <recommendedName>
        <fullName evidence="1">Endonuclease/exonuclease/phosphatase domain-containing protein</fullName>
    </recommendedName>
</protein>
<sequence length="267" mass="30510">MEAKVDDLEIKLDSKVTELDVKLNNVDTKITNLSSKSEDYHKETLKNQAENFETLKALMLGLSNGTVDTCTINENQLNIATINANGMENNQAYINKLIMFNSIVCVQETWALNKDKIEDCIYTLNKKTFCSEAKKNASEGRPSGGLAFIVDKNIKCEFYDLDDRINVLVMDGLAIFNVYLTYYDGKLINKFEFSSQIAQLEELVNEYRKKEQEILIVGDFNTDPIKNTHNSSELIKFLQKNNLRMADIEISQLVDVQKTTFRNDKLD</sequence>
<dbReference type="Pfam" id="PF03372">
    <property type="entry name" value="Exo_endo_phos"/>
    <property type="match status" value="1"/>
</dbReference>
<dbReference type="AlphaFoldDB" id="A0A814IL57"/>
<organism evidence="2 3">
    <name type="scientific">Brachionus calyciflorus</name>
    <dbReference type="NCBI Taxonomy" id="104777"/>
    <lineage>
        <taxon>Eukaryota</taxon>
        <taxon>Metazoa</taxon>
        <taxon>Spiralia</taxon>
        <taxon>Gnathifera</taxon>
        <taxon>Rotifera</taxon>
        <taxon>Eurotatoria</taxon>
        <taxon>Monogononta</taxon>
        <taxon>Pseudotrocha</taxon>
        <taxon>Ploima</taxon>
        <taxon>Brachionidae</taxon>
        <taxon>Brachionus</taxon>
    </lineage>
</organism>
<keyword evidence="3" id="KW-1185">Reference proteome</keyword>
<feature type="domain" description="Endonuclease/exonuclease/phosphatase" evidence="1">
    <location>
        <begin position="80"/>
        <end position="229"/>
    </location>
</feature>
<reference evidence="2" key="1">
    <citation type="submission" date="2021-02" db="EMBL/GenBank/DDBJ databases">
        <authorList>
            <person name="Nowell W R."/>
        </authorList>
    </citation>
    <scope>NUCLEOTIDE SEQUENCE</scope>
    <source>
        <strain evidence="2">Ploen Becks lab</strain>
    </source>
</reference>
<dbReference type="InterPro" id="IPR005135">
    <property type="entry name" value="Endo/exonuclease/phosphatase"/>
</dbReference>
<dbReference type="SUPFAM" id="SSF56219">
    <property type="entry name" value="DNase I-like"/>
    <property type="match status" value="1"/>
</dbReference>
<name>A0A814IL57_9BILA</name>
<dbReference type="InterPro" id="IPR036691">
    <property type="entry name" value="Endo/exonu/phosph_ase_sf"/>
</dbReference>
<evidence type="ECO:0000259" key="1">
    <source>
        <dbReference type="Pfam" id="PF03372"/>
    </source>
</evidence>
<evidence type="ECO:0000313" key="2">
    <source>
        <dbReference type="EMBL" id="CAF1025656.1"/>
    </source>
</evidence>
<evidence type="ECO:0000313" key="3">
    <source>
        <dbReference type="Proteomes" id="UP000663879"/>
    </source>
</evidence>